<dbReference type="SMART" id="SM00345">
    <property type="entry name" value="HTH_GNTR"/>
    <property type="match status" value="1"/>
</dbReference>
<dbReference type="InterPro" id="IPR036390">
    <property type="entry name" value="WH_DNA-bd_sf"/>
</dbReference>
<protein>
    <submittedName>
        <fullName evidence="5">GntR family transcriptional regulator</fullName>
    </submittedName>
</protein>
<dbReference type="EMBL" id="SNTZ01000016">
    <property type="protein sequence ID" value="THV57102.1"/>
    <property type="molecule type" value="Genomic_DNA"/>
</dbReference>
<keyword evidence="1" id="KW-0805">Transcription regulation</keyword>
<dbReference type="GO" id="GO:0003700">
    <property type="term" value="F:DNA-binding transcription factor activity"/>
    <property type="evidence" value="ECO:0007669"/>
    <property type="project" value="InterPro"/>
</dbReference>
<proteinExistence type="predicted"/>
<evidence type="ECO:0000259" key="4">
    <source>
        <dbReference type="PROSITE" id="PS50949"/>
    </source>
</evidence>
<dbReference type="InterPro" id="IPR008920">
    <property type="entry name" value="TF_FadR/GntR_C"/>
</dbReference>
<dbReference type="PANTHER" id="PTHR43537:SF24">
    <property type="entry name" value="GLUCONATE OPERON TRANSCRIPTIONAL REPRESSOR"/>
    <property type="match status" value="1"/>
</dbReference>
<keyword evidence="3" id="KW-0804">Transcription</keyword>
<keyword evidence="2" id="KW-0238">DNA-binding</keyword>
<dbReference type="Proteomes" id="UP000310406">
    <property type="component" value="Unassembled WGS sequence"/>
</dbReference>
<dbReference type="InterPro" id="IPR036388">
    <property type="entry name" value="WH-like_DNA-bd_sf"/>
</dbReference>
<dbReference type="PROSITE" id="PS50949">
    <property type="entry name" value="HTH_GNTR"/>
    <property type="match status" value="1"/>
</dbReference>
<gene>
    <name evidence="5" type="ORF">EZV76_15915</name>
</gene>
<reference evidence="5 6" key="1">
    <citation type="submission" date="2019-03" db="EMBL/GenBank/DDBJ databases">
        <title>Muricauda SCR12 sp.nov, a marine bacterium isolated from Pacific Ocean:the Okinawa trough.</title>
        <authorList>
            <person name="Liu L."/>
        </authorList>
    </citation>
    <scope>NUCLEOTIDE SEQUENCE [LARGE SCALE GENOMIC DNA]</scope>
    <source>
        <strain evidence="5 6">SCR12</strain>
    </source>
</reference>
<evidence type="ECO:0000313" key="6">
    <source>
        <dbReference type="Proteomes" id="UP000310406"/>
    </source>
</evidence>
<feature type="domain" description="HTH gntR-type" evidence="4">
    <location>
        <begin position="5"/>
        <end position="72"/>
    </location>
</feature>
<dbReference type="SUPFAM" id="SSF46785">
    <property type="entry name" value="Winged helix' DNA-binding domain"/>
    <property type="match status" value="1"/>
</dbReference>
<organism evidence="5 6">
    <name type="scientific">Flagellimonas alvinocaridis</name>
    <dbReference type="NCBI Taxonomy" id="2530200"/>
    <lineage>
        <taxon>Bacteria</taxon>
        <taxon>Pseudomonadati</taxon>
        <taxon>Bacteroidota</taxon>
        <taxon>Flavobacteriia</taxon>
        <taxon>Flavobacteriales</taxon>
        <taxon>Flavobacteriaceae</taxon>
        <taxon>Flagellimonas</taxon>
    </lineage>
</organism>
<accession>A0A4S8RHU2</accession>
<dbReference type="RefSeq" id="WP_136567543.1">
    <property type="nucleotide sequence ID" value="NZ_SNTZ01000016.1"/>
</dbReference>
<name>A0A4S8RHU2_9FLAO</name>
<dbReference type="SUPFAM" id="SSF48008">
    <property type="entry name" value="GntR ligand-binding domain-like"/>
    <property type="match status" value="1"/>
</dbReference>
<dbReference type="Pfam" id="PF07729">
    <property type="entry name" value="FCD"/>
    <property type="match status" value="1"/>
</dbReference>
<dbReference type="Gene3D" id="1.20.120.530">
    <property type="entry name" value="GntR ligand-binding domain-like"/>
    <property type="match status" value="1"/>
</dbReference>
<dbReference type="InterPro" id="IPR000524">
    <property type="entry name" value="Tscrpt_reg_HTH_GntR"/>
</dbReference>
<evidence type="ECO:0000313" key="5">
    <source>
        <dbReference type="EMBL" id="THV57102.1"/>
    </source>
</evidence>
<dbReference type="OrthoDB" id="389878at2"/>
<evidence type="ECO:0000256" key="3">
    <source>
        <dbReference type="ARBA" id="ARBA00023163"/>
    </source>
</evidence>
<comment type="caution">
    <text evidence="5">The sequence shown here is derived from an EMBL/GenBank/DDBJ whole genome shotgun (WGS) entry which is preliminary data.</text>
</comment>
<dbReference type="PANTHER" id="PTHR43537">
    <property type="entry name" value="TRANSCRIPTIONAL REGULATOR, GNTR FAMILY"/>
    <property type="match status" value="1"/>
</dbReference>
<keyword evidence="6" id="KW-1185">Reference proteome</keyword>
<evidence type="ECO:0000256" key="1">
    <source>
        <dbReference type="ARBA" id="ARBA00023015"/>
    </source>
</evidence>
<sequence length="216" mass="24644">MNQIGALRDIVKNHLLVQIQNGELEVGKTINLAQLSRDIGISATPIREALSQLAYAGVIKAVRNRGFVIAQLSEKEAKHLYETIAQLEVMALEDSNFSADSMERLRRTLHLFDDEKDSTECLHLRFMFHKLLVQDCANPILLQTLDNLKLRLRFYEQGLIHDLSFYAEMNQQNEAILSAIEEDNVPTAALILKMNWMTVLEYVTRKMTSNGTTRVQ</sequence>
<dbReference type="Pfam" id="PF00392">
    <property type="entry name" value="GntR"/>
    <property type="match status" value="1"/>
</dbReference>
<dbReference type="GO" id="GO:0003677">
    <property type="term" value="F:DNA binding"/>
    <property type="evidence" value="ECO:0007669"/>
    <property type="project" value="UniProtKB-KW"/>
</dbReference>
<dbReference type="InterPro" id="IPR011711">
    <property type="entry name" value="GntR_C"/>
</dbReference>
<dbReference type="AlphaFoldDB" id="A0A4S8RHU2"/>
<evidence type="ECO:0000256" key="2">
    <source>
        <dbReference type="ARBA" id="ARBA00023125"/>
    </source>
</evidence>
<dbReference type="Gene3D" id="1.10.10.10">
    <property type="entry name" value="Winged helix-like DNA-binding domain superfamily/Winged helix DNA-binding domain"/>
    <property type="match status" value="1"/>
</dbReference>